<name>A0A2G3E8C1_9FIRM</name>
<sequence length="68" mass="7338">MSEKLLEKVLKEVDTDELENVEGGIDMLTISYAYGAIVGGFSTCSFPVGLLESHPMEPGIGTCTTRTR</sequence>
<keyword evidence="2" id="KW-1185">Reference proteome</keyword>
<evidence type="ECO:0000313" key="2">
    <source>
        <dbReference type="Proteomes" id="UP000224317"/>
    </source>
</evidence>
<dbReference type="RefSeq" id="WP_090487360.1">
    <property type="nucleotide sequence ID" value="NZ_PDYH01000044.1"/>
</dbReference>
<protein>
    <submittedName>
        <fullName evidence="1">Uncharacterized protein</fullName>
    </submittedName>
</protein>
<proteinExistence type="predicted"/>
<accession>A0A2G3E8C1</accession>
<dbReference type="AlphaFoldDB" id="A0A2G3E8C1"/>
<reference evidence="1" key="1">
    <citation type="submission" date="2017-10" db="EMBL/GenBank/DDBJ databases">
        <title>Resolving the taxonomy of Roseburia spp., Eubacterium rectale and Agathobacter spp. through phylogenomic analysis.</title>
        <authorList>
            <person name="Sheridan P.O."/>
            <person name="Walker A.W."/>
            <person name="Duncan S.H."/>
            <person name="Scott K.P."/>
            <person name="Toole P.W.O."/>
            <person name="Luis P."/>
            <person name="Flint H.J."/>
        </authorList>
    </citation>
    <scope>NUCLEOTIDE SEQUENCE [LARGE SCALE GENOMIC DNA]</scope>
    <source>
        <strain evidence="1">JK10</strain>
    </source>
</reference>
<comment type="caution">
    <text evidence="1">The sequence shown here is derived from an EMBL/GenBank/DDBJ whole genome shotgun (WGS) entry which is preliminary data.</text>
</comment>
<dbReference type="Proteomes" id="UP000224317">
    <property type="component" value="Unassembled WGS sequence"/>
</dbReference>
<evidence type="ECO:0000313" key="1">
    <source>
        <dbReference type="EMBL" id="PHU39539.1"/>
    </source>
</evidence>
<gene>
    <name evidence="1" type="ORF">CSX00_11025</name>
</gene>
<dbReference type="EMBL" id="PDYH01000044">
    <property type="protein sequence ID" value="PHU39539.1"/>
    <property type="molecule type" value="Genomic_DNA"/>
</dbReference>
<organism evidence="1 2">
    <name type="scientific">Pseudobutyrivibrio ruminis</name>
    <dbReference type="NCBI Taxonomy" id="46206"/>
    <lineage>
        <taxon>Bacteria</taxon>
        <taxon>Bacillati</taxon>
        <taxon>Bacillota</taxon>
        <taxon>Clostridia</taxon>
        <taxon>Lachnospirales</taxon>
        <taxon>Lachnospiraceae</taxon>
        <taxon>Pseudobutyrivibrio</taxon>
    </lineage>
</organism>